<dbReference type="InterPro" id="IPR036444">
    <property type="entry name" value="PLipase_A2_dom_sf"/>
</dbReference>
<organism evidence="2">
    <name type="scientific">Pachycerianthus maua</name>
    <dbReference type="NCBI Taxonomy" id="2736681"/>
    <lineage>
        <taxon>Eukaryota</taxon>
        <taxon>Metazoa</taxon>
        <taxon>Cnidaria</taxon>
        <taxon>Anthozoa</taxon>
        <taxon>Ceriantharia</taxon>
        <taxon>Spirularia</taxon>
        <taxon>Cerianthidae</taxon>
        <taxon>Pachycerianthus</taxon>
    </lineage>
</organism>
<dbReference type="GO" id="GO:0006644">
    <property type="term" value="P:phospholipid metabolic process"/>
    <property type="evidence" value="ECO:0007669"/>
    <property type="project" value="InterPro"/>
</dbReference>
<dbReference type="AlphaFoldDB" id="A0A7G7WZ26"/>
<dbReference type="PANTHER" id="PTHR37687">
    <property type="entry name" value="AGAP006772-PA"/>
    <property type="match status" value="1"/>
</dbReference>
<sequence>MASTSINNIVFAVIFLVLTTNCVNSAPAVSECAVQQNGCSIPLKLPFFYKKSFTPACERHDICYSCGQLYGWSRNDCDVGFKNYMYSVCDTKTKRFIDDLVDWINGWKDPVTRCKRVADIYYISVDTFAKCNYEKVSPDWCKKPCAKQFGDPTVEM</sequence>
<feature type="signal peptide" evidence="1">
    <location>
        <begin position="1"/>
        <end position="25"/>
    </location>
</feature>
<proteinExistence type="evidence at transcript level"/>
<reference evidence="2" key="1">
    <citation type="journal article" date="2020" name="Mar. Drugs">
        <title>Transcriptomic Analysis of Four Cerianthid (Cnidaria, Ceriantharia) Venoms.</title>
        <authorList>
            <person name="Klompen A.M.L."/>
            <person name="Macrander J."/>
            <person name="Reitzel A.M."/>
            <person name="Stampar S.N."/>
        </authorList>
    </citation>
    <scope>NUCLEOTIDE SEQUENCE</scope>
</reference>
<name>A0A7G7WZ26_9CNID</name>
<dbReference type="EMBL" id="MT747581">
    <property type="protein sequence ID" value="QNH72515.1"/>
    <property type="molecule type" value="mRNA"/>
</dbReference>
<dbReference type="GO" id="GO:0050482">
    <property type="term" value="P:arachidonate secretion"/>
    <property type="evidence" value="ECO:0007669"/>
    <property type="project" value="InterPro"/>
</dbReference>
<accession>A0A7G7WZ26</accession>
<dbReference type="PANTHER" id="PTHR37687:SF1">
    <property type="entry name" value="AGAP006772-PA"/>
    <property type="match status" value="1"/>
</dbReference>
<reference evidence="2" key="2">
    <citation type="submission" date="2020-07" db="EMBL/GenBank/DDBJ databases">
        <authorList>
            <person name="Klompen A.L."/>
            <person name="Macrander J."/>
            <person name="Reitzel A.M."/>
            <person name="Stampar S.N."/>
        </authorList>
    </citation>
    <scope>NUCLEOTIDE SEQUENCE</scope>
</reference>
<evidence type="ECO:0000256" key="1">
    <source>
        <dbReference type="SAM" id="SignalP"/>
    </source>
</evidence>
<dbReference type="InterPro" id="IPR038875">
    <property type="entry name" value="PLA2_conodipine-like"/>
</dbReference>
<dbReference type="SUPFAM" id="SSF48619">
    <property type="entry name" value="Phospholipase A2, PLA2"/>
    <property type="match status" value="1"/>
</dbReference>
<dbReference type="Gene3D" id="1.20.90.10">
    <property type="entry name" value="Phospholipase A2 domain"/>
    <property type="match status" value="1"/>
</dbReference>
<evidence type="ECO:0000313" key="2">
    <source>
        <dbReference type="EMBL" id="QNH72515.1"/>
    </source>
</evidence>
<keyword evidence="1" id="KW-0732">Signal</keyword>
<protein>
    <submittedName>
        <fullName evidence="2">Toxin candidate TRINITY_DN91651_c0_g1_i1</fullName>
    </submittedName>
</protein>
<dbReference type="GO" id="GO:0004623">
    <property type="term" value="F:phospholipase A2 activity"/>
    <property type="evidence" value="ECO:0007669"/>
    <property type="project" value="InterPro"/>
</dbReference>
<feature type="chain" id="PRO_5028971680" evidence="1">
    <location>
        <begin position="26"/>
        <end position="156"/>
    </location>
</feature>